<protein>
    <recommendedName>
        <fullName evidence="2">UspA domain-containing protein</fullName>
    </recommendedName>
</protein>
<keyword evidence="1" id="KW-0175">Coiled coil</keyword>
<comment type="caution">
    <text evidence="3">The sequence shown here is derived from an EMBL/GenBank/DDBJ whole genome shotgun (WGS) entry which is preliminary data.</text>
</comment>
<name>A0A1C7N5S7_9FUNG</name>
<dbReference type="PRINTS" id="PR01438">
    <property type="entry name" value="UNVRSLSTRESS"/>
</dbReference>
<proteinExistence type="predicted"/>
<dbReference type="OrthoDB" id="843225at2759"/>
<dbReference type="SUPFAM" id="SSF52402">
    <property type="entry name" value="Adenine nucleotide alpha hydrolases-like"/>
    <property type="match status" value="1"/>
</dbReference>
<evidence type="ECO:0000256" key="1">
    <source>
        <dbReference type="SAM" id="Coils"/>
    </source>
</evidence>
<dbReference type="InterPro" id="IPR006015">
    <property type="entry name" value="Universal_stress_UspA"/>
</dbReference>
<dbReference type="EMBL" id="LUGH01000503">
    <property type="protein sequence ID" value="OBZ84492.1"/>
    <property type="molecule type" value="Genomic_DNA"/>
</dbReference>
<dbReference type="Proteomes" id="UP000093000">
    <property type="component" value="Unassembled WGS sequence"/>
</dbReference>
<feature type="coiled-coil region" evidence="1">
    <location>
        <begin position="63"/>
        <end position="90"/>
    </location>
</feature>
<organism evidence="3 4">
    <name type="scientific">Choanephora cucurbitarum</name>
    <dbReference type="NCBI Taxonomy" id="101091"/>
    <lineage>
        <taxon>Eukaryota</taxon>
        <taxon>Fungi</taxon>
        <taxon>Fungi incertae sedis</taxon>
        <taxon>Mucoromycota</taxon>
        <taxon>Mucoromycotina</taxon>
        <taxon>Mucoromycetes</taxon>
        <taxon>Mucorales</taxon>
        <taxon>Mucorineae</taxon>
        <taxon>Choanephoraceae</taxon>
        <taxon>Choanephoroideae</taxon>
        <taxon>Choanephora</taxon>
    </lineage>
</organism>
<dbReference type="InterPro" id="IPR014729">
    <property type="entry name" value="Rossmann-like_a/b/a_fold"/>
</dbReference>
<accession>A0A1C7N5S7</accession>
<dbReference type="InParanoid" id="A0A1C7N5S7"/>
<keyword evidence="4" id="KW-1185">Reference proteome</keyword>
<dbReference type="PANTHER" id="PTHR46100:SF4">
    <property type="entry name" value="USPA DOMAIN-CONTAINING PROTEIN"/>
    <property type="match status" value="1"/>
</dbReference>
<evidence type="ECO:0000313" key="4">
    <source>
        <dbReference type="Proteomes" id="UP000093000"/>
    </source>
</evidence>
<gene>
    <name evidence="3" type="ORF">A0J61_07454</name>
</gene>
<dbReference type="Gene3D" id="3.40.50.620">
    <property type="entry name" value="HUPs"/>
    <property type="match status" value="1"/>
</dbReference>
<dbReference type="CDD" id="cd23659">
    <property type="entry name" value="USP_At3g01520-like"/>
    <property type="match status" value="1"/>
</dbReference>
<dbReference type="AlphaFoldDB" id="A0A1C7N5S7"/>
<dbReference type="Pfam" id="PF00582">
    <property type="entry name" value="Usp"/>
    <property type="match status" value="1"/>
</dbReference>
<sequence length="157" mass="18327">MSLNNQKHRKIAIAIDPLSEEAYKTIQWAKENFFRQTDEIHAIMIMVLDGEFDEQDDIEIPPTDSLEAIKQELTQEKMRAMDKIVEVIEKDGYKVEKHVFKTNSRHARNVLVDYIEKEKKDCLIMGSRNLSGWKRLFLGSFSDYVQSHVNCPVLIVK</sequence>
<dbReference type="PANTHER" id="PTHR46100">
    <property type="entry name" value="IMP2'P"/>
    <property type="match status" value="1"/>
</dbReference>
<evidence type="ECO:0000313" key="3">
    <source>
        <dbReference type="EMBL" id="OBZ84492.1"/>
    </source>
</evidence>
<reference evidence="3" key="1">
    <citation type="submission" date="2016-03" db="EMBL/GenBank/DDBJ databases">
        <title>Choanephora cucurbitarum.</title>
        <authorList>
            <person name="Min B."/>
            <person name="Park H."/>
            <person name="Park J.-H."/>
            <person name="Shin H.-D."/>
            <person name="Choi I.-G."/>
        </authorList>
    </citation>
    <scope>NUCLEOTIDE SEQUENCE [LARGE SCALE GENOMIC DNA]</scope>
    <source>
        <strain evidence="3">KUS-F28377</strain>
    </source>
</reference>
<evidence type="ECO:0000259" key="2">
    <source>
        <dbReference type="Pfam" id="PF00582"/>
    </source>
</evidence>
<dbReference type="InterPro" id="IPR006016">
    <property type="entry name" value="UspA"/>
</dbReference>
<feature type="domain" description="UspA" evidence="2">
    <location>
        <begin position="9"/>
        <end position="157"/>
    </location>
</feature>